<dbReference type="Pfam" id="PF01408">
    <property type="entry name" value="GFO_IDH_MocA"/>
    <property type="match status" value="1"/>
</dbReference>
<feature type="domain" description="Gfo/Idh/MocA-like oxidoreductase N-terminal" evidence="1">
    <location>
        <begin position="61"/>
        <end position="186"/>
    </location>
</feature>
<dbReference type="Pfam" id="PF22725">
    <property type="entry name" value="GFO_IDH_MocA_C3"/>
    <property type="match status" value="1"/>
</dbReference>
<accession>A0ABR7CIT4</accession>
<feature type="domain" description="GFO/IDH/MocA-like oxidoreductase" evidence="2">
    <location>
        <begin position="205"/>
        <end position="333"/>
    </location>
</feature>
<sequence length="449" mass="49430">MKEDFKLSRRDFIKSSALGTLGVLSTVGVPALLTGCSSPKKKVTVTVPEILASAPEGRPLKAGLVGCGGRGTGAACNFLDAGPGLQITALGDVFPDKLDACRKTLKDKGQEITDENCFLGFDAYQKVIDSGVDVVLLCTPPVFRPMHFEYAIEKGKHCFIEKPCAVDPVGAKRVLVTAKKADQQGLSVISGTIRRSQKDCIETYRRVAEGAIGDIVSAHVTRLGGALWYINRRPEWNDMEYMLRNWVNFCWTSGDLVVEQFVHEIDMMSWFMGDKTPVRAEATGGRQRRVTGDMYDFFSIEYVYDNGLRAHCTSRQINGCDTTHNVMVYGTQGYTNCFDTIYNLDGTIAWQYPKPAPEDPDQSMAVPDPYVQELIRLVTAIRTDTPVNDAEQHVKSTLMAMMGRQSAYTGKFVTWDEIMASEMKLGPETYEFGPVPGIPETPPVAGSPA</sequence>
<evidence type="ECO:0000259" key="2">
    <source>
        <dbReference type="Pfam" id="PF22725"/>
    </source>
</evidence>
<dbReference type="EMBL" id="JACOOK010000001">
    <property type="protein sequence ID" value="MBC5615514.1"/>
    <property type="molecule type" value="Genomic_DNA"/>
</dbReference>
<evidence type="ECO:0000313" key="3">
    <source>
        <dbReference type="EMBL" id="MBC5615514.1"/>
    </source>
</evidence>
<comment type="caution">
    <text evidence="3">The sequence shown here is derived from an EMBL/GenBank/DDBJ whole genome shotgun (WGS) entry which is preliminary data.</text>
</comment>
<dbReference type="PANTHER" id="PTHR43818:SF5">
    <property type="entry name" value="OXIDOREDUCTASE FAMILY PROTEIN"/>
    <property type="match status" value="1"/>
</dbReference>
<dbReference type="PROSITE" id="PS51318">
    <property type="entry name" value="TAT"/>
    <property type="match status" value="1"/>
</dbReference>
<protein>
    <submittedName>
        <fullName evidence="3">Gfo/Idh/MocA family oxidoreductase</fullName>
    </submittedName>
</protein>
<reference evidence="3 4" key="1">
    <citation type="submission" date="2020-08" db="EMBL/GenBank/DDBJ databases">
        <title>Genome public.</title>
        <authorList>
            <person name="Liu C."/>
            <person name="Sun Q."/>
        </authorList>
    </citation>
    <scope>NUCLEOTIDE SEQUENCE [LARGE SCALE GENOMIC DNA]</scope>
    <source>
        <strain evidence="3 4">New-7</strain>
    </source>
</reference>
<dbReference type="InterPro" id="IPR036291">
    <property type="entry name" value="NAD(P)-bd_dom_sf"/>
</dbReference>
<dbReference type="InterPro" id="IPR050463">
    <property type="entry name" value="Gfo/Idh/MocA_oxidrdct_glycsds"/>
</dbReference>
<organism evidence="3 4">
    <name type="scientific">Alistipes hominis</name>
    <dbReference type="NCBI Taxonomy" id="2763015"/>
    <lineage>
        <taxon>Bacteria</taxon>
        <taxon>Pseudomonadati</taxon>
        <taxon>Bacteroidota</taxon>
        <taxon>Bacteroidia</taxon>
        <taxon>Bacteroidales</taxon>
        <taxon>Rikenellaceae</taxon>
        <taxon>Alistipes</taxon>
    </lineage>
</organism>
<dbReference type="SUPFAM" id="SSF55347">
    <property type="entry name" value="Glyceraldehyde-3-phosphate dehydrogenase-like, C-terminal domain"/>
    <property type="match status" value="1"/>
</dbReference>
<dbReference type="Proteomes" id="UP000636891">
    <property type="component" value="Unassembled WGS sequence"/>
</dbReference>
<proteinExistence type="predicted"/>
<keyword evidence="4" id="KW-1185">Reference proteome</keyword>
<dbReference type="PANTHER" id="PTHR43818">
    <property type="entry name" value="BCDNA.GH03377"/>
    <property type="match status" value="1"/>
</dbReference>
<name>A0ABR7CIT4_9BACT</name>
<evidence type="ECO:0000259" key="1">
    <source>
        <dbReference type="Pfam" id="PF01408"/>
    </source>
</evidence>
<dbReference type="InterPro" id="IPR000683">
    <property type="entry name" value="Gfo/Idh/MocA-like_OxRdtase_N"/>
</dbReference>
<dbReference type="InterPro" id="IPR055170">
    <property type="entry name" value="GFO_IDH_MocA-like_dom"/>
</dbReference>
<dbReference type="InterPro" id="IPR006311">
    <property type="entry name" value="TAT_signal"/>
</dbReference>
<dbReference type="RefSeq" id="WP_101570842.1">
    <property type="nucleotide sequence ID" value="NZ_JACOOK010000001.1"/>
</dbReference>
<dbReference type="Gene3D" id="3.40.50.720">
    <property type="entry name" value="NAD(P)-binding Rossmann-like Domain"/>
    <property type="match status" value="1"/>
</dbReference>
<gene>
    <name evidence="3" type="ORF">H8S08_00575</name>
</gene>
<dbReference type="Gene3D" id="3.30.360.10">
    <property type="entry name" value="Dihydrodipicolinate Reductase, domain 2"/>
    <property type="match status" value="1"/>
</dbReference>
<dbReference type="SUPFAM" id="SSF51735">
    <property type="entry name" value="NAD(P)-binding Rossmann-fold domains"/>
    <property type="match status" value="1"/>
</dbReference>
<evidence type="ECO:0000313" key="4">
    <source>
        <dbReference type="Proteomes" id="UP000636891"/>
    </source>
</evidence>